<keyword evidence="3 6" id="KW-0732">Signal</keyword>
<keyword evidence="2 6" id="KW-0645">Protease</keyword>
<dbReference type="PANTHER" id="PTHR36234">
    <property type="entry name" value="LYSYL ENDOPEPTIDASE"/>
    <property type="match status" value="1"/>
</dbReference>
<evidence type="ECO:0000256" key="4">
    <source>
        <dbReference type="ARBA" id="ARBA00022801"/>
    </source>
</evidence>
<organism evidence="7 8">
    <name type="scientific">Noviherbaspirillum suwonense</name>
    <dbReference type="NCBI Taxonomy" id="1224511"/>
    <lineage>
        <taxon>Bacteria</taxon>
        <taxon>Pseudomonadati</taxon>
        <taxon>Pseudomonadota</taxon>
        <taxon>Betaproteobacteria</taxon>
        <taxon>Burkholderiales</taxon>
        <taxon>Oxalobacteraceae</taxon>
        <taxon>Noviherbaspirillum</taxon>
    </lineage>
</organism>
<keyword evidence="4 6" id="KW-0378">Hydrolase</keyword>
<comment type="similarity">
    <text evidence="1 6">Belongs to the peptidase S1B family.</text>
</comment>
<dbReference type="EMBL" id="FXUL01000042">
    <property type="protein sequence ID" value="SMP81214.1"/>
    <property type="molecule type" value="Genomic_DNA"/>
</dbReference>
<evidence type="ECO:0000313" key="8">
    <source>
        <dbReference type="Proteomes" id="UP001158049"/>
    </source>
</evidence>
<dbReference type="InterPro" id="IPR009003">
    <property type="entry name" value="Peptidase_S1_PA"/>
</dbReference>
<keyword evidence="8" id="KW-1185">Reference proteome</keyword>
<feature type="chain" id="PRO_5044996157" description="Serine protease" evidence="6">
    <location>
        <begin position="24"/>
        <end position="373"/>
    </location>
</feature>
<dbReference type="Pfam" id="PF13365">
    <property type="entry name" value="Trypsin_2"/>
    <property type="match status" value="1"/>
</dbReference>
<dbReference type="PANTHER" id="PTHR36234:SF5">
    <property type="entry name" value="LYSYL ENDOPEPTIDASE"/>
    <property type="match status" value="1"/>
</dbReference>
<dbReference type="InterPro" id="IPR008256">
    <property type="entry name" value="Peptidase_S1B"/>
</dbReference>
<protein>
    <recommendedName>
        <fullName evidence="6">Serine protease</fullName>
        <ecNumber evidence="6">3.4.21.-</ecNumber>
    </recommendedName>
</protein>
<keyword evidence="5 6" id="KW-0720">Serine protease</keyword>
<comment type="caution">
    <text evidence="7">The sequence shown here is derived from an EMBL/GenBank/DDBJ whole genome shotgun (WGS) entry which is preliminary data.</text>
</comment>
<proteinExistence type="inferred from homology"/>
<sequence length="373" mass="39997">MCYRVLFAYAIVAMGTLNCLAFAQPSQEGRAPAILGNVQQVAQKISLSGKNGSTSVIVSGLPTARTIKLRLDYLGGSSVPLGVFVVIRDAGSNEVARYSGEQLAEEGWVWSPLLKGAAAKVEVLGQVPEQATADFQAVVTAVASNVPLSRPTLNIVREFDLEDIEYIKVNQPEIFEAGRAVAKISFVTSKGPAACTGFMVSESQMLTNYHCINTHKLCKSADVIFGFDKPDMPLGQERQKCLRLVDKDPDLDAALIEVAGSPGQRWGVLQFSPDGGPTVPEAAVVVQHPAGLQKFVSRTDCVVATMPAPGVKTESDFGHSCDTMEGSSGSPVLRRKDLKVIGLHHWGFVAKATKWNAENRAVQISGIKKRFGL</sequence>
<dbReference type="Gene3D" id="2.40.10.10">
    <property type="entry name" value="Trypsin-like serine proteases"/>
    <property type="match status" value="2"/>
</dbReference>
<evidence type="ECO:0000256" key="3">
    <source>
        <dbReference type="ARBA" id="ARBA00022729"/>
    </source>
</evidence>
<gene>
    <name evidence="7" type="ORF">SAMN06295970_14215</name>
</gene>
<dbReference type="PRINTS" id="PR00839">
    <property type="entry name" value="V8PROTEASE"/>
</dbReference>
<evidence type="ECO:0000256" key="5">
    <source>
        <dbReference type="ARBA" id="ARBA00022825"/>
    </source>
</evidence>
<accession>A0ABY1QWN2</accession>
<evidence type="ECO:0000256" key="1">
    <source>
        <dbReference type="ARBA" id="ARBA00008764"/>
    </source>
</evidence>
<dbReference type="RefSeq" id="WP_283445625.1">
    <property type="nucleotide sequence ID" value="NZ_FXUL01000042.1"/>
</dbReference>
<dbReference type="InterPro" id="IPR043504">
    <property type="entry name" value="Peptidase_S1_PA_chymotrypsin"/>
</dbReference>
<feature type="signal peptide" evidence="6">
    <location>
        <begin position="1"/>
        <end position="23"/>
    </location>
</feature>
<evidence type="ECO:0000313" key="7">
    <source>
        <dbReference type="EMBL" id="SMP81214.1"/>
    </source>
</evidence>
<dbReference type="SUPFAM" id="SSF50494">
    <property type="entry name" value="Trypsin-like serine proteases"/>
    <property type="match status" value="1"/>
</dbReference>
<evidence type="ECO:0000256" key="2">
    <source>
        <dbReference type="ARBA" id="ARBA00022670"/>
    </source>
</evidence>
<dbReference type="Proteomes" id="UP001158049">
    <property type="component" value="Unassembled WGS sequence"/>
</dbReference>
<reference evidence="7 8" key="1">
    <citation type="submission" date="2017-05" db="EMBL/GenBank/DDBJ databases">
        <authorList>
            <person name="Varghese N."/>
            <person name="Submissions S."/>
        </authorList>
    </citation>
    <scope>NUCLEOTIDE SEQUENCE [LARGE SCALE GENOMIC DNA]</scope>
    <source>
        <strain evidence="7 8">DSM 26001</strain>
    </source>
</reference>
<dbReference type="EC" id="3.4.21.-" evidence="6"/>
<name>A0ABY1QWN2_9BURK</name>
<evidence type="ECO:0000256" key="6">
    <source>
        <dbReference type="RuleBase" id="RU004296"/>
    </source>
</evidence>